<protein>
    <recommendedName>
        <fullName evidence="3">Lipoprotein</fullName>
    </recommendedName>
</protein>
<reference evidence="1 2" key="1">
    <citation type="submission" date="2024-09" db="EMBL/GenBank/DDBJ databases">
        <title>Genomes of Rahnella.</title>
        <authorList>
            <person name="Mnguni F.C."/>
            <person name="Shin G.Y."/>
            <person name="Coutinho T."/>
        </authorList>
    </citation>
    <scope>NUCLEOTIDE SEQUENCE [LARGE SCALE GENOMIC DNA]</scope>
    <source>
        <strain evidence="1 2">20WA0057</strain>
    </source>
</reference>
<accession>A0ABW6CFB9</accession>
<comment type="caution">
    <text evidence="1">The sequence shown here is derived from an EMBL/GenBank/DDBJ whole genome shotgun (WGS) entry which is preliminary data.</text>
</comment>
<evidence type="ECO:0000313" key="2">
    <source>
        <dbReference type="Proteomes" id="UP001598201"/>
    </source>
</evidence>
<keyword evidence="2" id="KW-1185">Reference proteome</keyword>
<gene>
    <name evidence="1" type="ORF">ACFPK4_24805</name>
</gene>
<dbReference type="RefSeq" id="WP_217147352.1">
    <property type="nucleotide sequence ID" value="NZ_JAFMPB010000293.1"/>
</dbReference>
<sequence>MKKIIFSIMLCSLVSGCSTLIFGPPKVEDYKGADYATLRVEEDGGDLLLDTYEDQNGCYKRIKTERLVEQKLSRPDIIRDTDHKIKAGTHYAVVSIYTSGGAGYIITHEIDYPFIPVAGHIYKEGSYDLTAKTAALRWSLEQRCRGFL</sequence>
<dbReference type="PROSITE" id="PS51257">
    <property type="entry name" value="PROKAR_LIPOPROTEIN"/>
    <property type="match status" value="1"/>
</dbReference>
<evidence type="ECO:0008006" key="3">
    <source>
        <dbReference type="Google" id="ProtNLM"/>
    </source>
</evidence>
<name>A0ABW6CFB9_RAHSY</name>
<organism evidence="1 2">
    <name type="scientific">Rahnella sp. (strain Y9602)</name>
    <dbReference type="NCBI Taxonomy" id="2703885"/>
    <lineage>
        <taxon>Bacteria</taxon>
        <taxon>Pseudomonadati</taxon>
        <taxon>Pseudomonadota</taxon>
        <taxon>Gammaproteobacteria</taxon>
        <taxon>Enterobacterales</taxon>
        <taxon>Yersiniaceae</taxon>
        <taxon>Rahnella</taxon>
    </lineage>
</organism>
<dbReference type="EMBL" id="JBHUCJ010000107">
    <property type="protein sequence ID" value="MFD3226767.1"/>
    <property type="molecule type" value="Genomic_DNA"/>
</dbReference>
<dbReference type="Proteomes" id="UP001598201">
    <property type="component" value="Unassembled WGS sequence"/>
</dbReference>
<evidence type="ECO:0000313" key="1">
    <source>
        <dbReference type="EMBL" id="MFD3226767.1"/>
    </source>
</evidence>
<proteinExistence type="predicted"/>